<reference evidence="2" key="1">
    <citation type="journal article" date="2011" name="Nat. Commun.">
        <title>Effector diversification within compartments of the Leptosphaeria maculans genome affected by Repeat-Induced Point mutations.</title>
        <authorList>
            <person name="Rouxel T."/>
            <person name="Grandaubert J."/>
            <person name="Hane J.K."/>
            <person name="Hoede C."/>
            <person name="van de Wouw A.P."/>
            <person name="Couloux A."/>
            <person name="Dominguez V."/>
            <person name="Anthouard V."/>
            <person name="Bally P."/>
            <person name="Bourras S."/>
            <person name="Cozijnsen A.J."/>
            <person name="Ciuffetti L.M."/>
            <person name="Degrave A."/>
            <person name="Dilmaghani A."/>
            <person name="Duret L."/>
            <person name="Fudal I."/>
            <person name="Goodwin S.B."/>
            <person name="Gout L."/>
            <person name="Glaser N."/>
            <person name="Linglin J."/>
            <person name="Kema G.H.J."/>
            <person name="Lapalu N."/>
            <person name="Lawrence C.B."/>
            <person name="May K."/>
            <person name="Meyer M."/>
            <person name="Ollivier B."/>
            <person name="Poulain J."/>
            <person name="Schoch C.L."/>
            <person name="Simon A."/>
            <person name="Spatafora J.W."/>
            <person name="Stachowiak A."/>
            <person name="Turgeon B.G."/>
            <person name="Tyler B.M."/>
            <person name="Vincent D."/>
            <person name="Weissenbach J."/>
            <person name="Amselem J."/>
            <person name="Quesneville H."/>
            <person name="Oliver R.P."/>
            <person name="Wincker P."/>
            <person name="Balesdent M.-H."/>
            <person name="Howlett B.J."/>
        </authorList>
    </citation>
    <scope>NUCLEOTIDE SEQUENCE [LARGE SCALE GENOMIC DNA]</scope>
    <source>
        <strain evidence="2">JN3 / isolate v23.1.3 / race Av1-4-5-6-7-8</strain>
    </source>
</reference>
<evidence type="ECO:0000313" key="1">
    <source>
        <dbReference type="EMBL" id="CBX92053.1"/>
    </source>
</evidence>
<sequence length="150" mass="16500">MQCLDHPISLCTLFTRISRVFWPVLRAPASPVEVADAECKTLVEREAEAAVPVADETWLPPKCAVDEAITEIWLVVDHTAVEVLLAIDEASYEADIIIDEANSAFDEDEAVTDETRDNAEDAAPAVEDMRGEIAKEAVLTMEEWSDRNAG</sequence>
<dbReference type="EMBL" id="FP929083">
    <property type="protein sequence ID" value="CBX92053.1"/>
    <property type="molecule type" value="Genomic_DNA"/>
</dbReference>
<dbReference type="AlphaFoldDB" id="E5R583"/>
<protein>
    <submittedName>
        <fullName evidence="1">Predicted protein</fullName>
    </submittedName>
</protein>
<organism evidence="2">
    <name type="scientific">Leptosphaeria maculans (strain JN3 / isolate v23.1.3 / race Av1-4-5-6-7-8)</name>
    <name type="common">Blackleg fungus</name>
    <name type="synonym">Phoma lingam</name>
    <dbReference type="NCBI Taxonomy" id="985895"/>
    <lineage>
        <taxon>Eukaryota</taxon>
        <taxon>Fungi</taxon>
        <taxon>Dikarya</taxon>
        <taxon>Ascomycota</taxon>
        <taxon>Pezizomycotina</taxon>
        <taxon>Dothideomycetes</taxon>
        <taxon>Pleosporomycetidae</taxon>
        <taxon>Pleosporales</taxon>
        <taxon>Pleosporineae</taxon>
        <taxon>Leptosphaeriaceae</taxon>
        <taxon>Plenodomus</taxon>
        <taxon>Plenodomus lingam/Leptosphaeria maculans species complex</taxon>
    </lineage>
</organism>
<accession>E5R583</accession>
<dbReference type="VEuPathDB" id="FungiDB:LEMA_P047590.1"/>
<dbReference type="Proteomes" id="UP000002668">
    <property type="component" value="Genome"/>
</dbReference>
<evidence type="ECO:0000313" key="2">
    <source>
        <dbReference type="Proteomes" id="UP000002668"/>
    </source>
</evidence>
<name>E5R583_LEPMJ</name>
<keyword evidence="2" id="KW-1185">Reference proteome</keyword>
<dbReference type="InParanoid" id="E5R583"/>
<proteinExistence type="predicted"/>
<gene>
    <name evidence="1" type="ORF">LEMA_P047590.1</name>
</gene>
<dbReference type="HOGENOM" id="CLU_1740863_0_0_1"/>